<name>A0A8S1SFN2_9CILI</name>
<gene>
    <name evidence="1" type="ORF">PPENT_87.1.T0070268</name>
</gene>
<protein>
    <submittedName>
        <fullName evidence="1">Uncharacterized protein</fullName>
    </submittedName>
</protein>
<evidence type="ECO:0000313" key="1">
    <source>
        <dbReference type="EMBL" id="CAD8138698.1"/>
    </source>
</evidence>
<keyword evidence="2" id="KW-1185">Reference proteome</keyword>
<dbReference type="AlphaFoldDB" id="A0A8S1SFN2"/>
<proteinExistence type="predicted"/>
<accession>A0A8S1SFN2</accession>
<dbReference type="EMBL" id="CAJJDO010000007">
    <property type="protein sequence ID" value="CAD8138698.1"/>
    <property type="molecule type" value="Genomic_DNA"/>
</dbReference>
<organism evidence="1 2">
    <name type="scientific">Paramecium pentaurelia</name>
    <dbReference type="NCBI Taxonomy" id="43138"/>
    <lineage>
        <taxon>Eukaryota</taxon>
        <taxon>Sar</taxon>
        <taxon>Alveolata</taxon>
        <taxon>Ciliophora</taxon>
        <taxon>Intramacronucleata</taxon>
        <taxon>Oligohymenophorea</taxon>
        <taxon>Peniculida</taxon>
        <taxon>Parameciidae</taxon>
        <taxon>Paramecium</taxon>
    </lineage>
</organism>
<comment type="caution">
    <text evidence="1">The sequence shown here is derived from an EMBL/GenBank/DDBJ whole genome shotgun (WGS) entry which is preliminary data.</text>
</comment>
<dbReference type="Proteomes" id="UP000689195">
    <property type="component" value="Unassembled WGS sequence"/>
</dbReference>
<reference evidence="1" key="1">
    <citation type="submission" date="2021-01" db="EMBL/GenBank/DDBJ databases">
        <authorList>
            <consortium name="Genoscope - CEA"/>
            <person name="William W."/>
        </authorList>
    </citation>
    <scope>NUCLEOTIDE SEQUENCE</scope>
</reference>
<evidence type="ECO:0000313" key="2">
    <source>
        <dbReference type="Proteomes" id="UP000689195"/>
    </source>
</evidence>
<sequence length="337" mass="40831">MKIPFEMKKFKPIAEHTIRIVELQNQHVSINSQIIQFLHSFIIGHHFGSKFVELRVFFQNIETYIFQIIQFGHGEMIQKTETLKEHIQNAFRSLNHFNILNQIFEGIENIVTNDIIFYQQGNIINGQNERLALQEKFNSFQDFRFIQNQVMIQTQMFGITFHWISFVTTKIIIKTKFILMDSRNLVFYFLWNQQQIKEFQQQNQLNKSKRGQQPLKLFFYDANNKKIEVFLIPLIEIVGISYDEHNNLQFQQDYFLVMRFELYQKLDIWSHQHHITVLEYKECTKLITQLNKILFQKYLELKSAALEYQTKRRLQNQQKLSFLLRILNYLYQVYQSM</sequence>